<reference evidence="2 3" key="1">
    <citation type="journal article" date="2022" name="Int. J. Syst. Evol. Microbiol.">
        <title>Pseudomonas petroselini sp. nov., a pathogen causing bacterial rot of parsley in Japan.</title>
        <authorList>
            <person name="Sawada H."/>
            <person name="Fujikawa T."/>
            <person name="Osada S."/>
            <person name="Satou M."/>
        </authorList>
    </citation>
    <scope>NUCLEOTIDE SEQUENCE [LARGE SCALE GENOMIC DNA]</scope>
    <source>
        <strain evidence="2 3">MAFF 311096</strain>
    </source>
</reference>
<dbReference type="EMBL" id="JAJOZI010000291">
    <property type="protein sequence ID" value="MCD7042924.1"/>
    <property type="molecule type" value="Genomic_DNA"/>
</dbReference>
<reference evidence="2 3" key="2">
    <citation type="journal article" date="2023" name="Plant Pathol.">
        <title>Dismantling and reorganizing Pseudomonas marginalis sensu#lato.</title>
        <authorList>
            <person name="Sawada H."/>
            <person name="Fujikawa T."/>
            <person name="Satou M."/>
        </authorList>
    </citation>
    <scope>NUCLEOTIDE SEQUENCE [LARGE SCALE GENOMIC DNA]</scope>
    <source>
        <strain evidence="2 3">MAFF 311096</strain>
    </source>
</reference>
<feature type="region of interest" description="Disordered" evidence="1">
    <location>
        <begin position="42"/>
        <end position="63"/>
    </location>
</feature>
<organism evidence="2 3">
    <name type="scientific">Pseudomonas petroselini</name>
    <dbReference type="NCBI Taxonomy" id="2899822"/>
    <lineage>
        <taxon>Bacteria</taxon>
        <taxon>Pseudomonadati</taxon>
        <taxon>Pseudomonadota</taxon>
        <taxon>Gammaproteobacteria</taxon>
        <taxon>Pseudomonadales</taxon>
        <taxon>Pseudomonadaceae</taxon>
        <taxon>Pseudomonas</taxon>
    </lineage>
</organism>
<evidence type="ECO:0000313" key="2">
    <source>
        <dbReference type="EMBL" id="MCD7042924.1"/>
    </source>
</evidence>
<evidence type="ECO:0000313" key="3">
    <source>
        <dbReference type="Proteomes" id="UP001154922"/>
    </source>
</evidence>
<feature type="non-terminal residue" evidence="2">
    <location>
        <position position="1"/>
    </location>
</feature>
<gene>
    <name evidence="2" type="ORF">LRQ20_32080</name>
</gene>
<protein>
    <submittedName>
        <fullName evidence="2">Uncharacterized protein</fullName>
    </submittedName>
</protein>
<accession>A0ABS8R4L3</accession>
<sequence length="63" mass="7014">MAVDQSHGCRLTLRHREQAPSHIWITYTFGSSQGSRLCTASMHHEPASGMDPTPETYASLKKN</sequence>
<keyword evidence="3" id="KW-1185">Reference proteome</keyword>
<proteinExistence type="predicted"/>
<dbReference type="RefSeq" id="WP_231810589.1">
    <property type="nucleotide sequence ID" value="NZ_JAJOZI010000291.1"/>
</dbReference>
<name>A0ABS8R4L3_9PSED</name>
<comment type="caution">
    <text evidence="2">The sequence shown here is derived from an EMBL/GenBank/DDBJ whole genome shotgun (WGS) entry which is preliminary data.</text>
</comment>
<evidence type="ECO:0000256" key="1">
    <source>
        <dbReference type="SAM" id="MobiDB-lite"/>
    </source>
</evidence>
<dbReference type="Proteomes" id="UP001154922">
    <property type="component" value="Unassembled WGS sequence"/>
</dbReference>